<dbReference type="EMBL" id="JBHSCQ010000005">
    <property type="protein sequence ID" value="MFC4264998.1"/>
    <property type="molecule type" value="Genomic_DNA"/>
</dbReference>
<name>A0ABV8QZA5_9MICC</name>
<keyword evidence="2" id="KW-1185">Reference proteome</keyword>
<dbReference type="Pfam" id="PF07920">
    <property type="entry name" value="DUF1684"/>
    <property type="match status" value="1"/>
</dbReference>
<gene>
    <name evidence="1" type="ORF">ACFOW9_05220</name>
</gene>
<comment type="caution">
    <text evidence="1">The sequence shown here is derived from an EMBL/GenBank/DDBJ whole genome shotgun (WGS) entry which is preliminary data.</text>
</comment>
<dbReference type="PANTHER" id="PTHR41913:SF1">
    <property type="entry name" value="DUF1684 DOMAIN-CONTAINING PROTEIN"/>
    <property type="match status" value="1"/>
</dbReference>
<dbReference type="PANTHER" id="PTHR41913">
    <property type="entry name" value="DUF1684 DOMAIN-CONTAINING PROTEIN"/>
    <property type="match status" value="1"/>
</dbReference>
<accession>A0ABV8QZA5</accession>
<dbReference type="RefSeq" id="WP_230066619.1">
    <property type="nucleotide sequence ID" value="NZ_BAABLL010000019.1"/>
</dbReference>
<proteinExistence type="predicted"/>
<dbReference type="InterPro" id="IPR012467">
    <property type="entry name" value="DUF1684"/>
</dbReference>
<evidence type="ECO:0000313" key="1">
    <source>
        <dbReference type="EMBL" id="MFC4264998.1"/>
    </source>
</evidence>
<organism evidence="1 2">
    <name type="scientific">Arthrobacter cryoconiti</name>
    <dbReference type="NCBI Taxonomy" id="748907"/>
    <lineage>
        <taxon>Bacteria</taxon>
        <taxon>Bacillati</taxon>
        <taxon>Actinomycetota</taxon>
        <taxon>Actinomycetes</taxon>
        <taxon>Micrococcales</taxon>
        <taxon>Micrococcaceae</taxon>
        <taxon>Arthrobacter</taxon>
    </lineage>
</organism>
<reference evidence="2" key="1">
    <citation type="journal article" date="2019" name="Int. J. Syst. Evol. Microbiol.">
        <title>The Global Catalogue of Microorganisms (GCM) 10K type strain sequencing project: providing services to taxonomists for standard genome sequencing and annotation.</title>
        <authorList>
            <consortium name="The Broad Institute Genomics Platform"/>
            <consortium name="The Broad Institute Genome Sequencing Center for Infectious Disease"/>
            <person name="Wu L."/>
            <person name="Ma J."/>
        </authorList>
    </citation>
    <scope>NUCLEOTIDE SEQUENCE [LARGE SCALE GENOMIC DNA]</scope>
    <source>
        <strain evidence="2">CGMCC 1.10698</strain>
    </source>
</reference>
<protein>
    <submittedName>
        <fullName evidence="1">DUF1684 domain-containing protein</fullName>
    </submittedName>
</protein>
<evidence type="ECO:0000313" key="2">
    <source>
        <dbReference type="Proteomes" id="UP001595773"/>
    </source>
</evidence>
<sequence>MTTQTAELTRLSERWNRFRTGRNAALASDHGWLTLSSFQWLPTTPSALAGVPGLWSADGVRATLTVGTEDALTLVDGGTVVSGTITATLADEESIRWVRSGSVVVELGMRADRYMIRTRDSDSPTFVNFSGVPVFDYNPDLVFTATFERYEQPRTTVVATANPEVPGLTILVGDVVFDLDGTTYRLAAQEAALDSLIVTFYDETNNDTSSHWRKLELTKPRPDGTVVVDFNRAINYPSAFTDYGTCPSPVAGNTINAPIEAGEKDPRK</sequence>
<dbReference type="Proteomes" id="UP001595773">
    <property type="component" value="Unassembled WGS sequence"/>
</dbReference>